<name>A0ABM8DG19_9GAMM</name>
<dbReference type="InterPro" id="IPR008767">
    <property type="entry name" value="Phage_SPP1_head-tail_adaptor"/>
</dbReference>
<gene>
    <name evidence="1" type="ORF">LA521A_27270</name>
</gene>
<dbReference type="NCBIfam" id="TIGR01563">
    <property type="entry name" value="gp16_SPP1"/>
    <property type="match status" value="1"/>
</dbReference>
<dbReference type="InterPro" id="IPR038666">
    <property type="entry name" value="SSP1_head-tail_sf"/>
</dbReference>
<evidence type="ECO:0000313" key="1">
    <source>
        <dbReference type="EMBL" id="BDU17526.1"/>
    </source>
</evidence>
<dbReference type="EMBL" id="AP027041">
    <property type="protein sequence ID" value="BDU17526.1"/>
    <property type="molecule type" value="Genomic_DNA"/>
</dbReference>
<dbReference type="Gene3D" id="2.40.10.270">
    <property type="entry name" value="Bacteriophage SPP1 head-tail adaptor protein"/>
    <property type="match status" value="1"/>
</dbReference>
<reference evidence="1 2" key="1">
    <citation type="journal article" date="2023" name="Int. J. Syst. Evol. Microbiol.">
        <title>Physiological and genomic analyses of cobalamin (vitamin B12)-auxotrophy of Lysobacter auxotrophicus sp. nov., a methionine-auxotrophic chitinolytic bacterium isolated from chitin-treated soil.</title>
        <authorList>
            <person name="Saito A."/>
            <person name="Dohra H."/>
            <person name="Hamada M."/>
            <person name="Moriuchi R."/>
            <person name="Kotsuchibashi Y."/>
            <person name="Mori K."/>
        </authorList>
    </citation>
    <scope>NUCLEOTIDE SEQUENCE [LARGE SCALE GENOMIC DNA]</scope>
    <source>
        <strain evidence="1 2">5-21a</strain>
    </source>
</reference>
<dbReference type="Proteomes" id="UP001317822">
    <property type="component" value="Chromosome"/>
</dbReference>
<dbReference type="RefSeq" id="WP_281779453.1">
    <property type="nucleotide sequence ID" value="NZ_AP027041.1"/>
</dbReference>
<keyword evidence="2" id="KW-1185">Reference proteome</keyword>
<sequence>MTMQAGALNRRIRIERRLEGEDAAGQPQEAWDPTPVAEVWANVKGATGMASIRQTSPQDNVAASVNSYSIRIRYREGIDDGMRVVLSGVPFDIKQVRMDYAGREWTDLVCEQGGNDG</sequence>
<evidence type="ECO:0000313" key="2">
    <source>
        <dbReference type="Proteomes" id="UP001317822"/>
    </source>
</evidence>
<dbReference type="Pfam" id="PF05521">
    <property type="entry name" value="Phage_HCP"/>
    <property type="match status" value="1"/>
</dbReference>
<accession>A0ABM8DG19</accession>
<protein>
    <submittedName>
        <fullName evidence="1">Phage head closure protein</fullName>
    </submittedName>
</protein>
<organism evidence="1 2">
    <name type="scientific">Lysobacter auxotrophicus</name>
    <dbReference type="NCBI Taxonomy" id="2992573"/>
    <lineage>
        <taxon>Bacteria</taxon>
        <taxon>Pseudomonadati</taxon>
        <taxon>Pseudomonadota</taxon>
        <taxon>Gammaproteobacteria</taxon>
        <taxon>Lysobacterales</taxon>
        <taxon>Lysobacteraceae</taxon>
        <taxon>Lysobacter</taxon>
    </lineage>
</organism>
<proteinExistence type="predicted"/>